<keyword evidence="3" id="KW-0067">ATP-binding</keyword>
<dbReference type="OrthoDB" id="9775490at2"/>
<name>A0A4S3KRT6_9GAMM</name>
<dbReference type="STRING" id="993689.GCA_002077135_00785"/>
<evidence type="ECO:0000256" key="2">
    <source>
        <dbReference type="ARBA" id="ARBA00022741"/>
    </source>
</evidence>
<dbReference type="RefSeq" id="WP_081126167.1">
    <property type="nucleotide sequence ID" value="NZ_LDOS01000001.1"/>
</dbReference>
<dbReference type="InterPro" id="IPR051782">
    <property type="entry name" value="ABC_Transporter_VariousFunc"/>
</dbReference>
<protein>
    <recommendedName>
        <fullName evidence="4">ABC transporter domain-containing protein</fullName>
    </recommendedName>
</protein>
<evidence type="ECO:0000256" key="3">
    <source>
        <dbReference type="ARBA" id="ARBA00022840"/>
    </source>
</evidence>
<evidence type="ECO:0000256" key="1">
    <source>
        <dbReference type="ARBA" id="ARBA00022448"/>
    </source>
</evidence>
<keyword evidence="6" id="KW-1185">Reference proteome</keyword>
<dbReference type="GO" id="GO:0016887">
    <property type="term" value="F:ATP hydrolysis activity"/>
    <property type="evidence" value="ECO:0007669"/>
    <property type="project" value="InterPro"/>
</dbReference>
<dbReference type="PANTHER" id="PTHR42939:SF1">
    <property type="entry name" value="ABC TRANSPORTER ATP-BINDING PROTEIN ALBC-RELATED"/>
    <property type="match status" value="1"/>
</dbReference>
<gene>
    <name evidence="5" type="ORF">B1806_01690</name>
</gene>
<organism evidence="5 6">
    <name type="scientific">Metallibacterium scheffleri</name>
    <dbReference type="NCBI Taxonomy" id="993689"/>
    <lineage>
        <taxon>Bacteria</taxon>
        <taxon>Pseudomonadati</taxon>
        <taxon>Pseudomonadota</taxon>
        <taxon>Gammaproteobacteria</taxon>
        <taxon>Lysobacterales</taxon>
        <taxon>Rhodanobacteraceae</taxon>
        <taxon>Metallibacterium</taxon>
    </lineage>
</organism>
<dbReference type="EMBL" id="MWQO01000006">
    <property type="protein sequence ID" value="THD11817.1"/>
    <property type="molecule type" value="Genomic_DNA"/>
</dbReference>
<dbReference type="PROSITE" id="PS00211">
    <property type="entry name" value="ABC_TRANSPORTER_1"/>
    <property type="match status" value="1"/>
</dbReference>
<dbReference type="InterPro" id="IPR003593">
    <property type="entry name" value="AAA+_ATPase"/>
</dbReference>
<evidence type="ECO:0000313" key="6">
    <source>
        <dbReference type="Proteomes" id="UP000307749"/>
    </source>
</evidence>
<dbReference type="Proteomes" id="UP000307749">
    <property type="component" value="Unassembled WGS sequence"/>
</dbReference>
<dbReference type="PROSITE" id="PS50893">
    <property type="entry name" value="ABC_TRANSPORTER_2"/>
    <property type="match status" value="1"/>
</dbReference>
<dbReference type="InterPro" id="IPR003439">
    <property type="entry name" value="ABC_transporter-like_ATP-bd"/>
</dbReference>
<dbReference type="InterPro" id="IPR017871">
    <property type="entry name" value="ABC_transporter-like_CS"/>
</dbReference>
<keyword evidence="1" id="KW-0813">Transport</keyword>
<feature type="domain" description="ABC transporter" evidence="4">
    <location>
        <begin position="10"/>
        <end position="239"/>
    </location>
</feature>
<accession>A0A4S3KRT6</accession>
<sequence length="254" mass="26043">MAMNPAPPLLEVSGLCVGRGTQRILDGVDLRIDGGEIIALLGANGAGKTTLARCVAGLMRPVAGSVWLDGARVDSMHPSSRRALGMAVNHWLLPLELSGHECVQLFARAQGQPGHAPAAAPLLLSLGLDASRLAQPLGCYSLGMRQKLGLALGMLGSPRLLVLDESLSGLDAVSLAAAEALLRARCAQGAAVLLATHALEHAARFADRLLLLHAGRVAGAWRRDELTVLAGQGHDLLQVLGAATAIQAASGGAG</sequence>
<dbReference type="AlphaFoldDB" id="A0A4S3KRT6"/>
<dbReference type="SMART" id="SM00382">
    <property type="entry name" value="AAA"/>
    <property type="match status" value="1"/>
</dbReference>
<comment type="caution">
    <text evidence="5">The sequence shown here is derived from an EMBL/GenBank/DDBJ whole genome shotgun (WGS) entry which is preliminary data.</text>
</comment>
<reference evidence="5 6" key="1">
    <citation type="submission" date="2017-02" db="EMBL/GenBank/DDBJ databases">
        <title>Whole genome sequencing of Metallibacterium scheffleri DSM 24874 (T).</title>
        <authorList>
            <person name="Kumar S."/>
            <person name="Patil P."/>
            <person name="Patil P.B."/>
        </authorList>
    </citation>
    <scope>NUCLEOTIDE SEQUENCE [LARGE SCALE GENOMIC DNA]</scope>
    <source>
        <strain evidence="5 6">DSM 24874</strain>
    </source>
</reference>
<dbReference type="Gene3D" id="3.40.50.300">
    <property type="entry name" value="P-loop containing nucleotide triphosphate hydrolases"/>
    <property type="match status" value="1"/>
</dbReference>
<dbReference type="CDD" id="cd03230">
    <property type="entry name" value="ABC_DR_subfamily_A"/>
    <property type="match status" value="1"/>
</dbReference>
<dbReference type="SUPFAM" id="SSF52540">
    <property type="entry name" value="P-loop containing nucleoside triphosphate hydrolases"/>
    <property type="match status" value="1"/>
</dbReference>
<dbReference type="Pfam" id="PF00005">
    <property type="entry name" value="ABC_tran"/>
    <property type="match status" value="1"/>
</dbReference>
<dbReference type="PANTHER" id="PTHR42939">
    <property type="entry name" value="ABC TRANSPORTER ATP-BINDING PROTEIN ALBC-RELATED"/>
    <property type="match status" value="1"/>
</dbReference>
<keyword evidence="2" id="KW-0547">Nucleotide-binding</keyword>
<dbReference type="InterPro" id="IPR027417">
    <property type="entry name" value="P-loop_NTPase"/>
</dbReference>
<dbReference type="GO" id="GO:0005524">
    <property type="term" value="F:ATP binding"/>
    <property type="evidence" value="ECO:0007669"/>
    <property type="project" value="UniProtKB-KW"/>
</dbReference>
<evidence type="ECO:0000259" key="4">
    <source>
        <dbReference type="PROSITE" id="PS50893"/>
    </source>
</evidence>
<evidence type="ECO:0000313" key="5">
    <source>
        <dbReference type="EMBL" id="THD11817.1"/>
    </source>
</evidence>
<proteinExistence type="predicted"/>